<dbReference type="AlphaFoldDB" id="A0AAD3H144"/>
<evidence type="ECO:0000256" key="4">
    <source>
        <dbReference type="ARBA" id="ARBA00022786"/>
    </source>
</evidence>
<feature type="repeat" description="TPR" evidence="7">
    <location>
        <begin position="462"/>
        <end position="495"/>
    </location>
</feature>
<evidence type="ECO:0000313" key="10">
    <source>
        <dbReference type="EMBL" id="GFH46009.1"/>
    </source>
</evidence>
<sequence length="695" mass="79660">MDASSNMSGMSMSMDTTNSLFSPQHNAATPSGTTTNRNFSHSIMKASNSDIWDLEEARENLRTATIILGNMGLKLASRWAAEQLNSLAHTGISKRKDTKTSPYAEYLMPGNDIELYAKSVFDLGEYRRCAGILSRSPEGVDENGDTILSPTGKKRIGNKGGDLIIQPPRDDLTSYGTYLRAYALYMAGERRKEEEVLELRDPLERTAMKNENLPYIVTELQEMYNGKKLDAFGIYMYGVALKEMEKTPAKAKFVGSPRSTVYRGGERTAFAHEMFVESILEFPYNWSAWLDLAELCVSNPSIDQEVEESLKPINSHWMYYFFRAHVFMKNQNEEKAIILIERLIDGNDEIDKMGFFISSTYLLAELAVAYAELRDYDTAQEHFQLLESKDPQKLDQMDVYSNVLFVKEDKVTLSTLAHRAMKLDKYRVETCIIVGNYYSLKGHHQKAVQYFQRALKLDRSYCYTWTLLGHAYMEMLNTSAAIESYRRAVDINPNDYRAWYGLGQLYEMMDMFLYSLHYYRKAVEVKPYDARMWCAMGTCYLALDRRDDAIKSFDRAVTNGDAEGVATMKLASLFKEDGDNERAAKCYVRHLDLRYQAQLEHSKVDGVPEGGNSLRTTIMNVNVDEPEAEGLLFLACYYRDNRQFDMAMMCCKRLLDYPGPEKEEGKMLQKEIQVVMDKQRRGVEKNKDESFAFSP</sequence>
<dbReference type="Gene3D" id="1.25.40.10">
    <property type="entry name" value="Tetratricopeptide repeat domain"/>
    <property type="match status" value="2"/>
</dbReference>
<dbReference type="GO" id="GO:0016567">
    <property type="term" value="P:protein ubiquitination"/>
    <property type="evidence" value="ECO:0007669"/>
    <property type="project" value="TreeGrafter"/>
</dbReference>
<keyword evidence="2" id="KW-0677">Repeat</keyword>
<evidence type="ECO:0000256" key="7">
    <source>
        <dbReference type="PROSITE-ProRule" id="PRU00339"/>
    </source>
</evidence>
<dbReference type="Pfam" id="PF04049">
    <property type="entry name" value="ANAPC8"/>
    <property type="match status" value="2"/>
</dbReference>
<evidence type="ECO:0000256" key="8">
    <source>
        <dbReference type="SAM" id="MobiDB-lite"/>
    </source>
</evidence>
<dbReference type="InterPro" id="IPR007192">
    <property type="entry name" value="APC8"/>
</dbReference>
<dbReference type="Pfam" id="PF13414">
    <property type="entry name" value="TPR_11"/>
    <property type="match status" value="1"/>
</dbReference>
<dbReference type="SUPFAM" id="SSF48452">
    <property type="entry name" value="TPR-like"/>
    <property type="match status" value="1"/>
</dbReference>
<feature type="domain" description="Cdc23" evidence="9">
    <location>
        <begin position="261"/>
        <end position="336"/>
    </location>
</feature>
<dbReference type="Proteomes" id="UP001054902">
    <property type="component" value="Unassembled WGS sequence"/>
</dbReference>
<evidence type="ECO:0000256" key="6">
    <source>
        <dbReference type="ARBA" id="ARBA00023306"/>
    </source>
</evidence>
<feature type="repeat" description="TPR" evidence="7">
    <location>
        <begin position="496"/>
        <end position="529"/>
    </location>
</feature>
<feature type="repeat" description="TPR" evidence="7">
    <location>
        <begin position="360"/>
        <end position="393"/>
    </location>
</feature>
<feature type="domain" description="Cdc23" evidence="9">
    <location>
        <begin position="57"/>
        <end position="255"/>
    </location>
</feature>
<evidence type="ECO:0000313" key="11">
    <source>
        <dbReference type="Proteomes" id="UP001054902"/>
    </source>
</evidence>
<dbReference type="GO" id="GO:0045842">
    <property type="term" value="P:positive regulation of mitotic metaphase/anaphase transition"/>
    <property type="evidence" value="ECO:0007669"/>
    <property type="project" value="TreeGrafter"/>
</dbReference>
<dbReference type="GO" id="GO:0005680">
    <property type="term" value="C:anaphase-promoting complex"/>
    <property type="evidence" value="ECO:0007669"/>
    <property type="project" value="InterPro"/>
</dbReference>
<dbReference type="SMART" id="SM00028">
    <property type="entry name" value="TPR"/>
    <property type="match status" value="8"/>
</dbReference>
<keyword evidence="1" id="KW-0132">Cell division</keyword>
<accession>A0AAD3H144</accession>
<feature type="compositionally biased region" description="Polar residues" evidence="8">
    <location>
        <begin position="20"/>
        <end position="39"/>
    </location>
</feature>
<feature type="repeat" description="TPR" evidence="7">
    <location>
        <begin position="530"/>
        <end position="563"/>
    </location>
</feature>
<keyword evidence="3" id="KW-0498">Mitosis</keyword>
<dbReference type="EMBL" id="BLLK01000022">
    <property type="protein sequence ID" value="GFH46009.1"/>
    <property type="molecule type" value="Genomic_DNA"/>
</dbReference>
<evidence type="ECO:0000256" key="2">
    <source>
        <dbReference type="ARBA" id="ARBA00022737"/>
    </source>
</evidence>
<dbReference type="InterPro" id="IPR019734">
    <property type="entry name" value="TPR_rpt"/>
</dbReference>
<proteinExistence type="predicted"/>
<reference evidence="10 11" key="1">
    <citation type="journal article" date="2021" name="Sci. Rep.">
        <title>The genome of the diatom Chaetoceros tenuissimus carries an ancient integrated fragment of an extant virus.</title>
        <authorList>
            <person name="Hongo Y."/>
            <person name="Kimura K."/>
            <person name="Takaki Y."/>
            <person name="Yoshida Y."/>
            <person name="Baba S."/>
            <person name="Kobayashi G."/>
            <person name="Nagasaki K."/>
            <person name="Hano T."/>
            <person name="Tomaru Y."/>
        </authorList>
    </citation>
    <scope>NUCLEOTIDE SEQUENCE [LARGE SCALE GENOMIC DNA]</scope>
    <source>
        <strain evidence="10 11">NIES-3715</strain>
    </source>
</reference>
<name>A0AAD3H144_9STRA</name>
<dbReference type="GO" id="GO:0051301">
    <property type="term" value="P:cell division"/>
    <property type="evidence" value="ECO:0007669"/>
    <property type="project" value="UniProtKB-KW"/>
</dbReference>
<dbReference type="PANTHER" id="PTHR12558">
    <property type="entry name" value="CELL DIVISION CYCLE 16,23,27"/>
    <property type="match status" value="1"/>
</dbReference>
<feature type="repeat" description="TPR" evidence="7">
    <location>
        <begin position="428"/>
        <end position="461"/>
    </location>
</feature>
<keyword evidence="4" id="KW-0833">Ubl conjugation pathway</keyword>
<dbReference type="Pfam" id="PF13181">
    <property type="entry name" value="TPR_8"/>
    <property type="match status" value="2"/>
</dbReference>
<keyword evidence="11" id="KW-1185">Reference proteome</keyword>
<organism evidence="10 11">
    <name type="scientific">Chaetoceros tenuissimus</name>
    <dbReference type="NCBI Taxonomy" id="426638"/>
    <lineage>
        <taxon>Eukaryota</taxon>
        <taxon>Sar</taxon>
        <taxon>Stramenopiles</taxon>
        <taxon>Ochrophyta</taxon>
        <taxon>Bacillariophyta</taxon>
        <taxon>Coscinodiscophyceae</taxon>
        <taxon>Chaetocerotophycidae</taxon>
        <taxon>Chaetocerotales</taxon>
        <taxon>Chaetocerotaceae</taxon>
        <taxon>Chaetoceros</taxon>
    </lineage>
</organism>
<keyword evidence="5 7" id="KW-0802">TPR repeat</keyword>
<dbReference type="InterPro" id="IPR011990">
    <property type="entry name" value="TPR-like_helical_dom_sf"/>
</dbReference>
<feature type="region of interest" description="Disordered" evidence="8">
    <location>
        <begin position="1"/>
        <end position="39"/>
    </location>
</feature>
<dbReference type="PANTHER" id="PTHR12558:SF10">
    <property type="entry name" value="CELL DIVISION CYCLE PROTEIN 23 HOMOLOG"/>
    <property type="match status" value="1"/>
</dbReference>
<protein>
    <recommendedName>
        <fullName evidence="9">Cdc23 domain-containing protein</fullName>
    </recommendedName>
</protein>
<dbReference type="Pfam" id="PF13176">
    <property type="entry name" value="TPR_7"/>
    <property type="match status" value="1"/>
</dbReference>
<dbReference type="SUPFAM" id="SSF81901">
    <property type="entry name" value="HCP-like"/>
    <property type="match status" value="1"/>
</dbReference>
<comment type="caution">
    <text evidence="10">The sequence shown here is derived from an EMBL/GenBank/DDBJ whole genome shotgun (WGS) entry which is preliminary data.</text>
</comment>
<evidence type="ECO:0000256" key="5">
    <source>
        <dbReference type="ARBA" id="ARBA00022803"/>
    </source>
</evidence>
<dbReference type="GO" id="GO:0031145">
    <property type="term" value="P:anaphase-promoting complex-dependent catabolic process"/>
    <property type="evidence" value="ECO:0007669"/>
    <property type="project" value="TreeGrafter"/>
</dbReference>
<evidence type="ECO:0000256" key="3">
    <source>
        <dbReference type="ARBA" id="ARBA00022776"/>
    </source>
</evidence>
<keyword evidence="6" id="KW-0131">Cell cycle</keyword>
<feature type="compositionally biased region" description="Low complexity" evidence="8">
    <location>
        <begin position="1"/>
        <end position="19"/>
    </location>
</feature>
<evidence type="ECO:0000256" key="1">
    <source>
        <dbReference type="ARBA" id="ARBA00022618"/>
    </source>
</evidence>
<dbReference type="PROSITE" id="PS50005">
    <property type="entry name" value="TPR"/>
    <property type="match status" value="5"/>
</dbReference>
<evidence type="ECO:0000259" key="9">
    <source>
        <dbReference type="Pfam" id="PF04049"/>
    </source>
</evidence>
<gene>
    <name evidence="10" type="ORF">CTEN210_02483</name>
</gene>